<evidence type="ECO:0000256" key="5">
    <source>
        <dbReference type="ARBA" id="ARBA00023242"/>
    </source>
</evidence>
<keyword evidence="5" id="KW-0539">Nucleus</keyword>
<evidence type="ECO:0000313" key="8">
    <source>
        <dbReference type="EMBL" id="KAH7118640.1"/>
    </source>
</evidence>
<dbReference type="Pfam" id="PF04082">
    <property type="entry name" value="Fungal_trans"/>
    <property type="match status" value="1"/>
</dbReference>
<dbReference type="Proteomes" id="UP000717696">
    <property type="component" value="Unassembled WGS sequence"/>
</dbReference>
<evidence type="ECO:0000259" key="7">
    <source>
        <dbReference type="SMART" id="SM00906"/>
    </source>
</evidence>
<dbReference type="GO" id="GO:0008270">
    <property type="term" value="F:zinc ion binding"/>
    <property type="evidence" value="ECO:0007669"/>
    <property type="project" value="InterPro"/>
</dbReference>
<evidence type="ECO:0000256" key="4">
    <source>
        <dbReference type="ARBA" id="ARBA00023163"/>
    </source>
</evidence>
<feature type="region of interest" description="Disordered" evidence="6">
    <location>
        <begin position="58"/>
        <end position="87"/>
    </location>
</feature>
<dbReference type="GO" id="GO:0006351">
    <property type="term" value="P:DNA-templated transcription"/>
    <property type="evidence" value="ECO:0007669"/>
    <property type="project" value="InterPro"/>
</dbReference>
<name>A0A9P9IGM6_9HYPO</name>
<dbReference type="InterPro" id="IPR052073">
    <property type="entry name" value="Amide_Lactam_Regulators"/>
</dbReference>
<feature type="compositionally biased region" description="Polar residues" evidence="6">
    <location>
        <begin position="66"/>
        <end position="87"/>
    </location>
</feature>
<organism evidence="8 9">
    <name type="scientific">Dactylonectria estremocensis</name>
    <dbReference type="NCBI Taxonomy" id="1079267"/>
    <lineage>
        <taxon>Eukaryota</taxon>
        <taxon>Fungi</taxon>
        <taxon>Dikarya</taxon>
        <taxon>Ascomycota</taxon>
        <taxon>Pezizomycotina</taxon>
        <taxon>Sordariomycetes</taxon>
        <taxon>Hypocreomycetidae</taxon>
        <taxon>Hypocreales</taxon>
        <taxon>Nectriaceae</taxon>
        <taxon>Dactylonectria</taxon>
    </lineage>
</organism>
<dbReference type="PANTHER" id="PTHR47171:SF6">
    <property type="entry name" value="SPECIFIC TRANSCRIPTION FACTOR, PUTATIVE (AFU_ORTHOLOGUE AFUA_2G06130)-RELATED"/>
    <property type="match status" value="1"/>
</dbReference>
<gene>
    <name evidence="8" type="ORF">B0J13DRAFT_651819</name>
</gene>
<dbReference type="GO" id="GO:0003677">
    <property type="term" value="F:DNA binding"/>
    <property type="evidence" value="ECO:0007669"/>
    <property type="project" value="UniProtKB-KW"/>
</dbReference>
<sequence>MRRSLEHAGTPHCGGARILPAQLTRYFTSAPLLGIPYQNSKNYYEFQKRCDHNRPFAVEKNRRPQRSFTTDTLTPNSCVESDALSPTTSTRMGNVEELWQHQDQCSEHQQQGSPSHQSCTVCLAHARPPTLRFVGDLNPEARLLDEAISSEGPEETASGEMGVWIHPRSMQHDTVDAASNSSYKQSHYQSGCRATPTSDLVSDATIKTLSDLYFNDINPIIPLLDEEGYRETLSQASIPTPLVHAICLVAAKGNEARRHLKLVQSGDRLLSVRHFCTKLHSSIMKELAWRAPIPKMTLIRILGLLSLHHEGSDGAEQASSCLSQAVHYAQTLGLQLQQPRRRDNSSAMKRLFWCLWTLDRLNAAIHSRPCCMADVDIAVDYLTPEESGSKAFDVWFKIAKLLNQVIGLYRPRSDGPVPELDTGFPGFEGIMDEMQAWQLSNSTVGMHASFTRYTLRCSGSALNALLT</sequence>
<evidence type="ECO:0000256" key="6">
    <source>
        <dbReference type="SAM" id="MobiDB-lite"/>
    </source>
</evidence>
<comment type="caution">
    <text evidence="8">The sequence shown here is derived from an EMBL/GenBank/DDBJ whole genome shotgun (WGS) entry which is preliminary data.</text>
</comment>
<feature type="domain" description="Xylanolytic transcriptional activator regulatory" evidence="7">
    <location>
        <begin position="318"/>
        <end position="388"/>
    </location>
</feature>
<evidence type="ECO:0000256" key="3">
    <source>
        <dbReference type="ARBA" id="ARBA00023125"/>
    </source>
</evidence>
<dbReference type="PANTHER" id="PTHR47171">
    <property type="entry name" value="FARA-RELATED"/>
    <property type="match status" value="1"/>
</dbReference>
<dbReference type="OrthoDB" id="3990906at2759"/>
<proteinExistence type="predicted"/>
<evidence type="ECO:0000256" key="1">
    <source>
        <dbReference type="ARBA" id="ARBA00022833"/>
    </source>
</evidence>
<keyword evidence="3" id="KW-0238">DNA-binding</keyword>
<reference evidence="8" key="1">
    <citation type="journal article" date="2021" name="Nat. Commun.">
        <title>Genetic determinants of endophytism in the Arabidopsis root mycobiome.</title>
        <authorList>
            <person name="Mesny F."/>
            <person name="Miyauchi S."/>
            <person name="Thiergart T."/>
            <person name="Pickel B."/>
            <person name="Atanasova L."/>
            <person name="Karlsson M."/>
            <person name="Huettel B."/>
            <person name="Barry K.W."/>
            <person name="Haridas S."/>
            <person name="Chen C."/>
            <person name="Bauer D."/>
            <person name="Andreopoulos W."/>
            <person name="Pangilinan J."/>
            <person name="LaButti K."/>
            <person name="Riley R."/>
            <person name="Lipzen A."/>
            <person name="Clum A."/>
            <person name="Drula E."/>
            <person name="Henrissat B."/>
            <person name="Kohler A."/>
            <person name="Grigoriev I.V."/>
            <person name="Martin F.M."/>
            <person name="Hacquard S."/>
        </authorList>
    </citation>
    <scope>NUCLEOTIDE SEQUENCE</scope>
    <source>
        <strain evidence="8">MPI-CAGE-AT-0021</strain>
    </source>
</reference>
<keyword evidence="2" id="KW-0805">Transcription regulation</keyword>
<accession>A0A9P9IGM6</accession>
<dbReference type="AlphaFoldDB" id="A0A9P9IGM6"/>
<protein>
    <recommendedName>
        <fullName evidence="7">Xylanolytic transcriptional activator regulatory domain-containing protein</fullName>
    </recommendedName>
</protein>
<keyword evidence="1" id="KW-0862">Zinc</keyword>
<dbReference type="SMART" id="SM00906">
    <property type="entry name" value="Fungal_trans"/>
    <property type="match status" value="1"/>
</dbReference>
<dbReference type="CDD" id="cd12148">
    <property type="entry name" value="fungal_TF_MHR"/>
    <property type="match status" value="1"/>
</dbReference>
<dbReference type="InterPro" id="IPR007219">
    <property type="entry name" value="XnlR_reg_dom"/>
</dbReference>
<keyword evidence="4" id="KW-0804">Transcription</keyword>
<evidence type="ECO:0000313" key="9">
    <source>
        <dbReference type="Proteomes" id="UP000717696"/>
    </source>
</evidence>
<dbReference type="EMBL" id="JAGMUU010000031">
    <property type="protein sequence ID" value="KAH7118640.1"/>
    <property type="molecule type" value="Genomic_DNA"/>
</dbReference>
<keyword evidence="9" id="KW-1185">Reference proteome</keyword>
<evidence type="ECO:0000256" key="2">
    <source>
        <dbReference type="ARBA" id="ARBA00023015"/>
    </source>
</evidence>